<accession>A0A4P6EXB0</accession>
<dbReference type="RefSeq" id="WP_129440873.1">
    <property type="nucleotide sequence ID" value="NZ_CP035492.1"/>
</dbReference>
<evidence type="ECO:0000313" key="1">
    <source>
        <dbReference type="EMBL" id="QAY66863.1"/>
    </source>
</evidence>
<keyword evidence="2" id="KW-1185">Reference proteome</keyword>
<proteinExistence type="predicted"/>
<sequence>MKLPNLLIKYALIFTFVAGVYALAAPSLSAAENGSSFPVMTGKLVLEQDAGPVRSEVHFQASGLAPGKPVKAVWMDVEGSYKLDGIYTFVQPEYTQKQLIVVQGTTDANGNWEGTFHVPVDFGGDHTVYIRQNNQFVAQSNFFVETTFSMSPASGPIGTEITIEAEGIGWTSMESNWQVSYDNKLTGLISAVSTNGTAKATFRAAGPVGKHSITVWHGYLGIPYLNHQQAPNSYLPVPTYSFEVTNEKPELKNVVEQAPASAANGGVVLPDAKFKKGVTAKLNKESGIVGEDVVLAAAGLPAGQDISLVWNTMVGSRVSGKGFEEKQVTLGTVTTDSGGKLNYSFKVPDDLGGIPHRLDLAVGNDVYGQVYLRIDPSIASMTPVSGPNGTEVTLEVKGVGWTEFDNAYYVTYDNNYLGYVCGFNSQGTVKFTFNATGGTGYHIIDLYPGIYRGQKTTPDIYLAPQLTYKQDHPGSRIPAIHLSFEVK</sequence>
<name>A0A4P6EXB0_9BACL</name>
<reference evidence="1 2" key="1">
    <citation type="submission" date="2019-01" db="EMBL/GenBank/DDBJ databases">
        <title>Genome sequencing of strain FW100M-2.</title>
        <authorList>
            <person name="Heo J."/>
            <person name="Kim S.-J."/>
            <person name="Kim J.-S."/>
            <person name="Hong S.-B."/>
            <person name="Kwon S.-W."/>
        </authorList>
    </citation>
    <scope>NUCLEOTIDE SEQUENCE [LARGE SCALE GENOMIC DNA]</scope>
    <source>
        <strain evidence="1 2">FW100M-2</strain>
    </source>
</reference>
<protein>
    <submittedName>
        <fullName evidence="1">Uncharacterized protein</fullName>
    </submittedName>
</protein>
<dbReference type="OrthoDB" id="2726562at2"/>
<dbReference type="Proteomes" id="UP000293568">
    <property type="component" value="Chromosome"/>
</dbReference>
<organism evidence="1 2">
    <name type="scientific">Paenibacillus protaetiae</name>
    <dbReference type="NCBI Taxonomy" id="2509456"/>
    <lineage>
        <taxon>Bacteria</taxon>
        <taxon>Bacillati</taxon>
        <taxon>Bacillota</taxon>
        <taxon>Bacilli</taxon>
        <taxon>Bacillales</taxon>
        <taxon>Paenibacillaceae</taxon>
        <taxon>Paenibacillus</taxon>
    </lineage>
</organism>
<dbReference type="AlphaFoldDB" id="A0A4P6EXB0"/>
<gene>
    <name evidence="1" type="ORF">ET464_11115</name>
</gene>
<dbReference type="KEGG" id="pprt:ET464_11115"/>
<dbReference type="EMBL" id="CP035492">
    <property type="protein sequence ID" value="QAY66863.1"/>
    <property type="molecule type" value="Genomic_DNA"/>
</dbReference>
<evidence type="ECO:0000313" key="2">
    <source>
        <dbReference type="Proteomes" id="UP000293568"/>
    </source>
</evidence>